<dbReference type="CDD" id="cd23659">
    <property type="entry name" value="USP_At3g01520-like"/>
    <property type="match status" value="1"/>
</dbReference>
<gene>
    <name evidence="2" type="ORF">JRO89_XS05G0261700</name>
</gene>
<protein>
    <recommendedName>
        <fullName evidence="1">UspA domain-containing protein</fullName>
    </recommendedName>
</protein>
<dbReference type="PANTHER" id="PTHR31964">
    <property type="entry name" value="ADENINE NUCLEOTIDE ALPHA HYDROLASES-LIKE SUPERFAMILY PROTEIN"/>
    <property type="match status" value="1"/>
</dbReference>
<dbReference type="SUPFAM" id="SSF52402">
    <property type="entry name" value="Adenine nucleotide alpha hydrolases-like"/>
    <property type="match status" value="1"/>
</dbReference>
<dbReference type="Gene3D" id="3.40.50.620">
    <property type="entry name" value="HUPs"/>
    <property type="match status" value="1"/>
</dbReference>
<feature type="domain" description="UspA" evidence="1">
    <location>
        <begin position="67"/>
        <end position="167"/>
    </location>
</feature>
<sequence>MAEAVSEGGGERKVMVAIDESEYSYYALMWVLDNLKESISKFPLIIFMAQLVTNYRYPHSASLGSVLMYCPASPAPDFVSSAQENHRKVALAFLEKAKDICASRGVEAEIVTEVGDPRTTICNAVQKLNINLLVLGNRGLGKIKRALIGSVSNYCVQNAKCPVLVVKKP</sequence>
<name>A0ABQ8I3F7_9ROSI</name>
<comment type="caution">
    <text evidence="2">The sequence shown here is derived from an EMBL/GenBank/DDBJ whole genome shotgun (WGS) entry which is preliminary data.</text>
</comment>
<keyword evidence="3" id="KW-1185">Reference proteome</keyword>
<dbReference type="PANTHER" id="PTHR31964:SF55">
    <property type="entry name" value="USPA DOMAIN-CONTAINING PROTEIN"/>
    <property type="match status" value="1"/>
</dbReference>
<dbReference type="PRINTS" id="PR01438">
    <property type="entry name" value="UNVRSLSTRESS"/>
</dbReference>
<reference evidence="2 3" key="1">
    <citation type="submission" date="2021-02" db="EMBL/GenBank/DDBJ databases">
        <title>Plant Genome Project.</title>
        <authorList>
            <person name="Zhang R.-G."/>
        </authorList>
    </citation>
    <scope>NUCLEOTIDE SEQUENCE [LARGE SCALE GENOMIC DNA]</scope>
    <source>
        <tissue evidence="2">Leaves</tissue>
    </source>
</reference>
<evidence type="ECO:0000313" key="2">
    <source>
        <dbReference type="EMBL" id="KAH7571159.1"/>
    </source>
</evidence>
<dbReference type="EMBL" id="JAFEMO010000005">
    <property type="protein sequence ID" value="KAH7571159.1"/>
    <property type="molecule type" value="Genomic_DNA"/>
</dbReference>
<dbReference type="Pfam" id="PF00582">
    <property type="entry name" value="Usp"/>
    <property type="match status" value="1"/>
</dbReference>
<dbReference type="InterPro" id="IPR014729">
    <property type="entry name" value="Rossmann-like_a/b/a_fold"/>
</dbReference>
<evidence type="ECO:0000259" key="1">
    <source>
        <dbReference type="Pfam" id="PF00582"/>
    </source>
</evidence>
<proteinExistence type="predicted"/>
<dbReference type="InterPro" id="IPR006015">
    <property type="entry name" value="Universal_stress_UspA"/>
</dbReference>
<dbReference type="InterPro" id="IPR006016">
    <property type="entry name" value="UspA"/>
</dbReference>
<dbReference type="Proteomes" id="UP000827721">
    <property type="component" value="Unassembled WGS sequence"/>
</dbReference>
<organism evidence="2 3">
    <name type="scientific">Xanthoceras sorbifolium</name>
    <dbReference type="NCBI Taxonomy" id="99658"/>
    <lineage>
        <taxon>Eukaryota</taxon>
        <taxon>Viridiplantae</taxon>
        <taxon>Streptophyta</taxon>
        <taxon>Embryophyta</taxon>
        <taxon>Tracheophyta</taxon>
        <taxon>Spermatophyta</taxon>
        <taxon>Magnoliopsida</taxon>
        <taxon>eudicotyledons</taxon>
        <taxon>Gunneridae</taxon>
        <taxon>Pentapetalae</taxon>
        <taxon>rosids</taxon>
        <taxon>malvids</taxon>
        <taxon>Sapindales</taxon>
        <taxon>Sapindaceae</taxon>
        <taxon>Xanthoceroideae</taxon>
        <taxon>Xanthoceras</taxon>
    </lineage>
</organism>
<evidence type="ECO:0000313" key="3">
    <source>
        <dbReference type="Proteomes" id="UP000827721"/>
    </source>
</evidence>
<accession>A0ABQ8I3F7</accession>